<keyword evidence="1" id="KW-0472">Membrane</keyword>
<dbReference type="AlphaFoldDB" id="A0A0F9W6E3"/>
<accession>A0A0F9W6E3</accession>
<dbReference type="GO" id="GO:1990281">
    <property type="term" value="C:efflux pump complex"/>
    <property type="evidence" value="ECO:0007669"/>
    <property type="project" value="TreeGrafter"/>
</dbReference>
<feature type="domain" description="Multidrug resistance protein MdtA-like barrel-sandwich hybrid" evidence="2">
    <location>
        <begin position="84"/>
        <end position="208"/>
    </location>
</feature>
<keyword evidence="1" id="KW-0812">Transmembrane</keyword>
<dbReference type="SUPFAM" id="SSF111369">
    <property type="entry name" value="HlyD-like secretion proteins"/>
    <property type="match status" value="1"/>
</dbReference>
<comment type="caution">
    <text evidence="3">The sequence shown here is derived from an EMBL/GenBank/DDBJ whole genome shotgun (WGS) entry which is preliminary data.</text>
</comment>
<dbReference type="Gene3D" id="1.10.287.470">
    <property type="entry name" value="Helix hairpin bin"/>
    <property type="match status" value="1"/>
</dbReference>
<proteinExistence type="predicted"/>
<protein>
    <recommendedName>
        <fullName evidence="2">Multidrug resistance protein MdtA-like barrel-sandwich hybrid domain-containing protein</fullName>
    </recommendedName>
</protein>
<dbReference type="EMBL" id="LAZR01000001">
    <property type="protein sequence ID" value="KKO12841.1"/>
    <property type="molecule type" value="Genomic_DNA"/>
</dbReference>
<evidence type="ECO:0000259" key="2">
    <source>
        <dbReference type="Pfam" id="PF25917"/>
    </source>
</evidence>
<gene>
    <name evidence="3" type="ORF">LCGC14_0008580</name>
</gene>
<dbReference type="Gene3D" id="2.40.50.100">
    <property type="match status" value="1"/>
</dbReference>
<organism evidence="3">
    <name type="scientific">marine sediment metagenome</name>
    <dbReference type="NCBI Taxonomy" id="412755"/>
    <lineage>
        <taxon>unclassified sequences</taxon>
        <taxon>metagenomes</taxon>
        <taxon>ecological metagenomes</taxon>
    </lineage>
</organism>
<keyword evidence="1" id="KW-1133">Transmembrane helix</keyword>
<feature type="transmembrane region" description="Helical" evidence="1">
    <location>
        <begin position="5"/>
        <end position="21"/>
    </location>
</feature>
<dbReference type="InterPro" id="IPR006143">
    <property type="entry name" value="RND_pump_MFP"/>
</dbReference>
<dbReference type="PANTHER" id="PTHR30469">
    <property type="entry name" value="MULTIDRUG RESISTANCE PROTEIN MDTA"/>
    <property type="match status" value="1"/>
</dbReference>
<sequence length="374" mass="40873">MKKQYLVAIGLVIVIAAWMLVPRGEDDRDERYASTDSDRTVTAIADDGSANASSAADFTVRAKRSRLDTYTQTVSVRGRTQAFRLVDVRAETAGRVVGTPAARGARVQTGDVLCELAIDTRETDLQEALSRQEQARLEYQGGQDLFQRELISRSALAQLKTTYDAAIAAVSRAELTLERTKIRAPFDGIVETRAVEVGAYMDMGGQCAALFDDDPMLLVGQVPEQEVSKLEVGTRVTGIMVTGERISGELTYLARAADPVSRSYRIEVRLEPQQTPIRQGISTEILLDAAQIRAHLVPPSSVTLDDAGLMGVKTLNSDNEVEFHHVQIVGESTRIDESGFWVTGLPGEVTLITVGQELVFEGQIVNANFDWSQL</sequence>
<dbReference type="InterPro" id="IPR058625">
    <property type="entry name" value="MdtA-like_BSH"/>
</dbReference>
<dbReference type="GO" id="GO:0015562">
    <property type="term" value="F:efflux transmembrane transporter activity"/>
    <property type="evidence" value="ECO:0007669"/>
    <property type="project" value="TreeGrafter"/>
</dbReference>
<name>A0A0F9W6E3_9ZZZZ</name>
<evidence type="ECO:0000256" key="1">
    <source>
        <dbReference type="SAM" id="Phobius"/>
    </source>
</evidence>
<dbReference type="NCBIfam" id="TIGR01730">
    <property type="entry name" value="RND_mfp"/>
    <property type="match status" value="1"/>
</dbReference>
<dbReference type="PANTHER" id="PTHR30469:SF29">
    <property type="entry name" value="BLR2860 PROTEIN"/>
    <property type="match status" value="1"/>
</dbReference>
<reference evidence="3" key="1">
    <citation type="journal article" date="2015" name="Nature">
        <title>Complex archaea that bridge the gap between prokaryotes and eukaryotes.</title>
        <authorList>
            <person name="Spang A."/>
            <person name="Saw J.H."/>
            <person name="Jorgensen S.L."/>
            <person name="Zaremba-Niedzwiedzka K."/>
            <person name="Martijn J."/>
            <person name="Lind A.E."/>
            <person name="van Eijk R."/>
            <person name="Schleper C."/>
            <person name="Guy L."/>
            <person name="Ettema T.J."/>
        </authorList>
    </citation>
    <scope>NUCLEOTIDE SEQUENCE</scope>
</reference>
<dbReference type="Pfam" id="PF25917">
    <property type="entry name" value="BSH_RND"/>
    <property type="match status" value="1"/>
</dbReference>
<dbReference type="Gene3D" id="2.40.30.170">
    <property type="match status" value="1"/>
</dbReference>
<evidence type="ECO:0000313" key="3">
    <source>
        <dbReference type="EMBL" id="KKO12841.1"/>
    </source>
</evidence>